<organism evidence="2">
    <name type="scientific">Bostrychia simpliciuscula</name>
    <dbReference type="NCBI Taxonomy" id="324754"/>
    <lineage>
        <taxon>Eukaryota</taxon>
        <taxon>Rhodophyta</taxon>
        <taxon>Florideophyceae</taxon>
        <taxon>Rhodymeniophycidae</taxon>
        <taxon>Ceramiales</taxon>
        <taxon>Rhodomelaceae</taxon>
        <taxon>Bostrychia</taxon>
    </lineage>
</organism>
<reference evidence="2" key="1">
    <citation type="journal article" date="2017" name="J. Phycol.">
        <title>Analysis of chloroplast genomes and a supermatrix inform reclassification of the Rhodomelaceae (Rhodophyta).</title>
        <authorList>
            <person name="Diaz-Tapia P."/>
            <person name="Maggs C.A."/>
            <person name="West J.A."/>
            <person name="Verbruggen H."/>
        </authorList>
    </citation>
    <scope>NUCLEOTIDE SEQUENCE</scope>
    <source>
        <strain evidence="2">JW3897</strain>
    </source>
</reference>
<dbReference type="EMBL" id="MF101421">
    <property type="protein sequence ID" value="ARW61999.1"/>
    <property type="molecule type" value="Genomic_DNA"/>
</dbReference>
<dbReference type="Gene3D" id="3.30.70.1860">
    <property type="entry name" value="Uncharacterised protein family Ycf54"/>
    <property type="match status" value="1"/>
</dbReference>
<dbReference type="InterPro" id="IPR038409">
    <property type="entry name" value="Ycf54-like_sf"/>
</dbReference>
<sequence length="101" mass="12061">MHNYHFVVASKSFLLVQEPIEEILRERTYYYKDNNKEIDFWFITNPSFIDVLELKNEFLSIPDSLAAIVSLDQQFIKWLKLRISFVHIGSFKSKSLFILNE</sequence>
<proteinExistence type="inferred from homology"/>
<comment type="similarity">
    <text evidence="1">Belongs to the ycf54 family.</text>
</comment>
<keyword evidence="2" id="KW-0150">Chloroplast</keyword>
<dbReference type="RefSeq" id="YP_009393437.1">
    <property type="nucleotide sequence ID" value="NC_035268.1"/>
</dbReference>
<keyword evidence="2" id="KW-0934">Plastid</keyword>
<dbReference type="Pfam" id="PF10674">
    <property type="entry name" value="Ycf54"/>
    <property type="match status" value="1"/>
</dbReference>
<evidence type="ECO:0000313" key="2">
    <source>
        <dbReference type="EMBL" id="ARW61999.1"/>
    </source>
</evidence>
<name>A0A1Z1M7P6_9FLOR</name>
<geneLocation type="chloroplast" evidence="2"/>
<dbReference type="AlphaFoldDB" id="A0A1Z1M7P6"/>
<evidence type="ECO:0000256" key="1">
    <source>
        <dbReference type="ARBA" id="ARBA00043978"/>
    </source>
</evidence>
<accession>A0A1Z1M7P6</accession>
<gene>
    <name evidence="2" type="primary">ycf54</name>
</gene>
<dbReference type="PANTHER" id="PTHR35319">
    <property type="match status" value="1"/>
</dbReference>
<protein>
    <recommendedName>
        <fullName evidence="3">Ycf54</fullName>
    </recommendedName>
</protein>
<dbReference type="InterPro" id="IPR019616">
    <property type="entry name" value="Ycf54"/>
</dbReference>
<dbReference type="GeneID" id="33355131"/>
<dbReference type="PANTHER" id="PTHR35319:SF2">
    <property type="entry name" value="YCF54"/>
    <property type="match status" value="1"/>
</dbReference>
<evidence type="ECO:0008006" key="3">
    <source>
        <dbReference type="Google" id="ProtNLM"/>
    </source>
</evidence>